<organism evidence="1 2">
    <name type="scientific">Mycena citricolor</name>
    <dbReference type="NCBI Taxonomy" id="2018698"/>
    <lineage>
        <taxon>Eukaryota</taxon>
        <taxon>Fungi</taxon>
        <taxon>Dikarya</taxon>
        <taxon>Basidiomycota</taxon>
        <taxon>Agaricomycotina</taxon>
        <taxon>Agaricomycetes</taxon>
        <taxon>Agaricomycetidae</taxon>
        <taxon>Agaricales</taxon>
        <taxon>Marasmiineae</taxon>
        <taxon>Mycenaceae</taxon>
        <taxon>Mycena</taxon>
    </lineage>
</organism>
<comment type="caution">
    <text evidence="1">The sequence shown here is derived from an EMBL/GenBank/DDBJ whole genome shotgun (WGS) entry which is preliminary data.</text>
</comment>
<evidence type="ECO:0000313" key="2">
    <source>
        <dbReference type="Proteomes" id="UP001295794"/>
    </source>
</evidence>
<accession>A0AAD2HN86</accession>
<keyword evidence="2" id="KW-1185">Reference proteome</keyword>
<evidence type="ECO:0000313" key="1">
    <source>
        <dbReference type="EMBL" id="CAK5278520.1"/>
    </source>
</evidence>
<reference evidence="1" key="1">
    <citation type="submission" date="2023-11" db="EMBL/GenBank/DDBJ databases">
        <authorList>
            <person name="De Vega J J."/>
            <person name="De Vega J J."/>
        </authorList>
    </citation>
    <scope>NUCLEOTIDE SEQUENCE</scope>
</reference>
<dbReference type="AlphaFoldDB" id="A0AAD2HN86"/>
<proteinExistence type="predicted"/>
<name>A0AAD2HN86_9AGAR</name>
<feature type="non-terminal residue" evidence="1">
    <location>
        <position position="1"/>
    </location>
</feature>
<sequence>TGKKQELKGRGSTHVPCEAVRSALPPRKAISHGSTFIIYCRLVYRSRSGVRADMDRPDMSSQYQSFKPGRGCIQDISWRRLGIRLQYPSF</sequence>
<gene>
    <name evidence="1" type="ORF">MYCIT1_LOCUS27917</name>
</gene>
<dbReference type="EMBL" id="CAVNYO010000423">
    <property type="protein sequence ID" value="CAK5278520.1"/>
    <property type="molecule type" value="Genomic_DNA"/>
</dbReference>
<protein>
    <submittedName>
        <fullName evidence="1">Uncharacterized protein</fullName>
    </submittedName>
</protein>
<dbReference type="Proteomes" id="UP001295794">
    <property type="component" value="Unassembled WGS sequence"/>
</dbReference>